<dbReference type="SUPFAM" id="SSF53335">
    <property type="entry name" value="S-adenosyl-L-methionine-dependent methyltransferases"/>
    <property type="match status" value="1"/>
</dbReference>
<keyword evidence="1" id="KW-0862">Zinc</keyword>
<evidence type="ECO:0000313" key="5">
    <source>
        <dbReference type="Proteomes" id="UP001240236"/>
    </source>
</evidence>
<keyword evidence="1" id="KW-0479">Metal-binding</keyword>
<dbReference type="Pfam" id="PF21302">
    <property type="entry name" value="Zn_ribbon_RlmA"/>
    <property type="match status" value="1"/>
</dbReference>
<dbReference type="GO" id="GO:0046872">
    <property type="term" value="F:metal ion binding"/>
    <property type="evidence" value="ECO:0007669"/>
    <property type="project" value="UniProtKB-KW"/>
</dbReference>
<dbReference type="AlphaFoldDB" id="A0AAE4B200"/>
<dbReference type="Proteomes" id="UP001240236">
    <property type="component" value="Unassembled WGS sequence"/>
</dbReference>
<dbReference type="RefSeq" id="WP_370879252.1">
    <property type="nucleotide sequence ID" value="NZ_JAUSUZ010000001.1"/>
</dbReference>
<sequence length="276" mass="28247">MNASVLARLRCPVCAARAASSPLTRDGAALRCPAGHSFDVARQGYVNLTTGRTPHVGDTAEMIAAREEFLGAGHYDFVIDALGEAARTAYPGAGLIVDAGAGTGRHLAGVLGTLRAERNGTDGLALDVSKPALRRAARRVPAALADTWAGLPLADGAAGLVLNVFAPRNGAEFRRVLGTGGRLLVVTPEPDHLAELVGALGLLRVDPDKSDKIARSLGGHFTEVAAGTHRRVLALTAAEVAAVVGMGPSAWHAHVGATTAATVTAAVRISTWAPSD</sequence>
<feature type="domain" description="23S rRNA (guanine(745)-N(1))-methyltransferase N-terminal" evidence="3">
    <location>
        <begin position="10"/>
        <end position="48"/>
    </location>
</feature>
<dbReference type="EMBL" id="JAUSUZ010000001">
    <property type="protein sequence ID" value="MDQ0368433.1"/>
    <property type="molecule type" value="Genomic_DNA"/>
</dbReference>
<evidence type="ECO:0000256" key="2">
    <source>
        <dbReference type="PIRSR" id="PIRSR018249-2"/>
    </source>
</evidence>
<keyword evidence="4" id="KW-0808">Transferase</keyword>
<keyword evidence="2" id="KW-0949">S-adenosyl-L-methionine</keyword>
<feature type="binding site" evidence="2">
    <location>
        <begin position="103"/>
        <end position="104"/>
    </location>
    <ligand>
        <name>S-adenosyl-L-methionine</name>
        <dbReference type="ChEBI" id="CHEBI:59789"/>
    </ligand>
</feature>
<feature type="binding site" evidence="2">
    <location>
        <position position="192"/>
    </location>
    <ligand>
        <name>S-adenosyl-L-methionine</name>
        <dbReference type="ChEBI" id="CHEBI:59789"/>
    </ligand>
</feature>
<gene>
    <name evidence="4" type="ORF">J2S42_005102</name>
</gene>
<keyword evidence="5" id="KW-1185">Reference proteome</keyword>
<dbReference type="GO" id="GO:0052911">
    <property type="term" value="F:23S rRNA (guanine(745)-N(1))-methyltransferase activity"/>
    <property type="evidence" value="ECO:0007669"/>
    <property type="project" value="UniProtKB-EC"/>
</dbReference>
<accession>A0AAE4B200</accession>
<dbReference type="InterPro" id="IPR029063">
    <property type="entry name" value="SAM-dependent_MTases_sf"/>
</dbReference>
<keyword evidence="4" id="KW-0489">Methyltransferase</keyword>
<comment type="caution">
    <text evidence="4">The sequence shown here is derived from an EMBL/GenBank/DDBJ whole genome shotgun (WGS) entry which is preliminary data.</text>
</comment>
<feature type="binding site" evidence="1">
    <location>
        <position position="32"/>
    </location>
    <ligand>
        <name>Zn(2+)</name>
        <dbReference type="ChEBI" id="CHEBI:29105"/>
    </ligand>
</feature>
<reference evidence="4 5" key="1">
    <citation type="submission" date="2023-07" db="EMBL/GenBank/DDBJ databases">
        <title>Sequencing the genomes of 1000 actinobacteria strains.</title>
        <authorList>
            <person name="Klenk H.-P."/>
        </authorList>
    </citation>
    <scope>NUCLEOTIDE SEQUENCE [LARGE SCALE GENOMIC DNA]</scope>
    <source>
        <strain evidence="4 5">DSM 44709</strain>
    </source>
</reference>
<organism evidence="4 5">
    <name type="scientific">Catenuloplanes indicus</name>
    <dbReference type="NCBI Taxonomy" id="137267"/>
    <lineage>
        <taxon>Bacteria</taxon>
        <taxon>Bacillati</taxon>
        <taxon>Actinomycetota</taxon>
        <taxon>Actinomycetes</taxon>
        <taxon>Micromonosporales</taxon>
        <taxon>Micromonosporaceae</taxon>
        <taxon>Catenuloplanes</taxon>
    </lineage>
</organism>
<dbReference type="PIRSF" id="PIRSF018249">
    <property type="entry name" value="MyrA_prd"/>
    <property type="match status" value="1"/>
</dbReference>
<evidence type="ECO:0000313" key="4">
    <source>
        <dbReference type="EMBL" id="MDQ0368433.1"/>
    </source>
</evidence>
<dbReference type="InterPro" id="IPR048647">
    <property type="entry name" value="RlmA_N"/>
</dbReference>
<evidence type="ECO:0000256" key="1">
    <source>
        <dbReference type="PIRSR" id="PIRSR018249-1"/>
    </source>
</evidence>
<feature type="binding site" evidence="1">
    <location>
        <position position="36"/>
    </location>
    <ligand>
        <name>Zn(2+)</name>
        <dbReference type="ChEBI" id="CHEBI:29105"/>
    </ligand>
</feature>
<dbReference type="Gene3D" id="3.40.50.150">
    <property type="entry name" value="Vaccinia Virus protein VP39"/>
    <property type="match status" value="1"/>
</dbReference>
<dbReference type="InterPro" id="IPR016718">
    <property type="entry name" value="rRNA_m1G-MeTrfase_A_prd"/>
</dbReference>
<feature type="binding site" evidence="2">
    <location>
        <position position="75"/>
    </location>
    <ligand>
        <name>S-adenosyl-L-methionine</name>
        <dbReference type="ChEBI" id="CHEBI:59789"/>
    </ligand>
</feature>
<evidence type="ECO:0000259" key="3">
    <source>
        <dbReference type="Pfam" id="PF21302"/>
    </source>
</evidence>
<dbReference type="EC" id="2.1.1.187" evidence="4"/>
<proteinExistence type="predicted"/>
<protein>
    <submittedName>
        <fullName evidence="4">23S rRNA (Guanine745-N1)-methyltransferase</fullName>
        <ecNumber evidence="4">2.1.1.187</ecNumber>
    </submittedName>
</protein>
<name>A0AAE4B200_9ACTN</name>